<keyword evidence="2" id="KW-0479">Metal-binding</keyword>
<dbReference type="GO" id="GO:0030154">
    <property type="term" value="P:cell differentiation"/>
    <property type="evidence" value="ECO:0007669"/>
    <property type="project" value="UniProtKB-ARBA"/>
</dbReference>
<accession>A0A1I7VL40</accession>
<name>A0A1I7VL40_LOALO</name>
<keyword evidence="8" id="KW-0539">Nucleus</keyword>
<dbReference type="InterPro" id="IPR036236">
    <property type="entry name" value="Znf_C2H2_sf"/>
</dbReference>
<dbReference type="Proteomes" id="UP000095285">
    <property type="component" value="Unassembled WGS sequence"/>
</dbReference>
<evidence type="ECO:0000256" key="6">
    <source>
        <dbReference type="ARBA" id="ARBA00023015"/>
    </source>
</evidence>
<evidence type="ECO:0000256" key="1">
    <source>
        <dbReference type="ARBA" id="ARBA00004123"/>
    </source>
</evidence>
<evidence type="ECO:0000256" key="7">
    <source>
        <dbReference type="ARBA" id="ARBA00023163"/>
    </source>
</evidence>
<evidence type="ECO:0000313" key="11">
    <source>
        <dbReference type="Proteomes" id="UP000095285"/>
    </source>
</evidence>
<dbReference type="FunFam" id="3.30.160.60:FF:001498">
    <property type="entry name" value="Zinc finger protein 404"/>
    <property type="match status" value="1"/>
</dbReference>
<evidence type="ECO:0000313" key="12">
    <source>
        <dbReference type="WBParaSite" id="EN70_3724"/>
    </source>
</evidence>
<comment type="subcellular location">
    <subcellularLocation>
        <location evidence="1">Nucleus</location>
    </subcellularLocation>
</comment>
<dbReference type="WBParaSite" id="EN70_3724">
    <property type="protein sequence ID" value="EN70_3724"/>
    <property type="gene ID" value="EN70_3724"/>
</dbReference>
<keyword evidence="3" id="KW-0677">Repeat</keyword>
<dbReference type="InterPro" id="IPR050331">
    <property type="entry name" value="Zinc_finger"/>
</dbReference>
<dbReference type="PANTHER" id="PTHR16515">
    <property type="entry name" value="PR DOMAIN ZINC FINGER PROTEIN"/>
    <property type="match status" value="1"/>
</dbReference>
<dbReference type="PROSITE" id="PS50157">
    <property type="entry name" value="ZINC_FINGER_C2H2_2"/>
    <property type="match status" value="4"/>
</dbReference>
<sequence>MDDGFDTKSEVHQVHSQMHMREAKPYKCTHCIKSFANSSYLSQHMRIHLGIKPFGPCQYCGKKFTQLSHLQQHIRTHTGEKPYKCKFQGCEKAFSQLSNLQSHSRCHQSDKPFKCNRHDRRILRIGLIEGFPSVIRQSEEEDEVIGEGNIGEVIFSCYKCFTDEQALLEHIPKHKESKHLKVHICPYCGKSYTQQTYLAKHMTKHADRRNISNFMEGLEGLNAWRNEAAAATSAPTMAAAAHGISDLASVTQPQIDFSHFNAGIPASVLSAANQSAAVVATSSVTSAAAACSYPSAASTATANQMMVNDPSAFRLNMAAFGRTLSTNRSYFPFDNTAFKSEAPRPAGLATIYTLKNREHGRDCQTEIFKDQIKIPIICKIVRTCTRLFSGIAKIPTSVHKSCIFRFNMITPLEKIQCYTQQTSSTSAVQDQQFQNTMLNYK</sequence>
<dbReference type="PROSITE" id="PS00028">
    <property type="entry name" value="ZINC_FINGER_C2H2_1"/>
    <property type="match status" value="4"/>
</dbReference>
<keyword evidence="6" id="KW-0805">Transcription regulation</keyword>
<feature type="domain" description="C2H2-type" evidence="10">
    <location>
        <begin position="26"/>
        <end position="53"/>
    </location>
</feature>
<evidence type="ECO:0000256" key="5">
    <source>
        <dbReference type="ARBA" id="ARBA00022833"/>
    </source>
</evidence>
<evidence type="ECO:0000256" key="8">
    <source>
        <dbReference type="ARBA" id="ARBA00023242"/>
    </source>
</evidence>
<dbReference type="GO" id="GO:0010468">
    <property type="term" value="P:regulation of gene expression"/>
    <property type="evidence" value="ECO:0007669"/>
    <property type="project" value="TreeGrafter"/>
</dbReference>
<feature type="domain" description="C2H2-type" evidence="10">
    <location>
        <begin position="183"/>
        <end position="210"/>
    </location>
</feature>
<dbReference type="GO" id="GO:0008270">
    <property type="term" value="F:zinc ion binding"/>
    <property type="evidence" value="ECO:0007669"/>
    <property type="project" value="UniProtKB-KW"/>
</dbReference>
<proteinExistence type="predicted"/>
<dbReference type="InterPro" id="IPR013087">
    <property type="entry name" value="Znf_C2H2_type"/>
</dbReference>
<keyword evidence="7" id="KW-0804">Transcription</keyword>
<dbReference type="Pfam" id="PF00096">
    <property type="entry name" value="zf-C2H2"/>
    <property type="match status" value="3"/>
</dbReference>
<protein>
    <submittedName>
        <fullName evidence="12">Zinc finger protein</fullName>
    </submittedName>
</protein>
<reference evidence="12" key="2">
    <citation type="submission" date="2016-11" db="UniProtKB">
        <authorList>
            <consortium name="WormBaseParasite"/>
        </authorList>
    </citation>
    <scope>IDENTIFICATION</scope>
</reference>
<dbReference type="SUPFAM" id="SSF57667">
    <property type="entry name" value="beta-beta-alpha zinc fingers"/>
    <property type="match status" value="3"/>
</dbReference>
<dbReference type="GO" id="GO:0009653">
    <property type="term" value="P:anatomical structure morphogenesis"/>
    <property type="evidence" value="ECO:0007669"/>
    <property type="project" value="UniProtKB-ARBA"/>
</dbReference>
<evidence type="ECO:0000256" key="4">
    <source>
        <dbReference type="ARBA" id="ARBA00022771"/>
    </source>
</evidence>
<evidence type="ECO:0000259" key="10">
    <source>
        <dbReference type="PROSITE" id="PS50157"/>
    </source>
</evidence>
<dbReference type="FunFam" id="3.30.160.60:FF:001172">
    <property type="entry name" value="Zinc finger protein rotund"/>
    <property type="match status" value="1"/>
</dbReference>
<dbReference type="SMART" id="SM00355">
    <property type="entry name" value="ZnF_C2H2"/>
    <property type="match status" value="5"/>
</dbReference>
<dbReference type="GO" id="GO:0005634">
    <property type="term" value="C:nucleus"/>
    <property type="evidence" value="ECO:0007669"/>
    <property type="project" value="UniProtKB-SubCell"/>
</dbReference>
<dbReference type="Gene3D" id="3.30.160.60">
    <property type="entry name" value="Classic Zinc Finger"/>
    <property type="match status" value="4"/>
</dbReference>
<evidence type="ECO:0000256" key="9">
    <source>
        <dbReference type="PROSITE-ProRule" id="PRU00042"/>
    </source>
</evidence>
<keyword evidence="5" id="KW-0862">Zinc</keyword>
<dbReference type="FunFam" id="3.30.160.60:FF:000158">
    <property type="entry name" value="Zinc finger protein 362"/>
    <property type="match status" value="1"/>
</dbReference>
<keyword evidence="4 9" id="KW-0863">Zinc-finger</keyword>
<evidence type="ECO:0000256" key="2">
    <source>
        <dbReference type="ARBA" id="ARBA00022723"/>
    </source>
</evidence>
<evidence type="ECO:0000256" key="3">
    <source>
        <dbReference type="ARBA" id="ARBA00022737"/>
    </source>
</evidence>
<keyword evidence="11" id="KW-1185">Reference proteome</keyword>
<organism evidence="11 12">
    <name type="scientific">Loa loa</name>
    <name type="common">Eye worm</name>
    <name type="synonym">Filaria loa</name>
    <dbReference type="NCBI Taxonomy" id="7209"/>
    <lineage>
        <taxon>Eukaryota</taxon>
        <taxon>Metazoa</taxon>
        <taxon>Ecdysozoa</taxon>
        <taxon>Nematoda</taxon>
        <taxon>Chromadorea</taxon>
        <taxon>Rhabditida</taxon>
        <taxon>Spirurina</taxon>
        <taxon>Spiruromorpha</taxon>
        <taxon>Filarioidea</taxon>
        <taxon>Onchocercidae</taxon>
        <taxon>Loa</taxon>
    </lineage>
</organism>
<dbReference type="PANTHER" id="PTHR16515:SF49">
    <property type="entry name" value="GASTRULA ZINC FINGER PROTEIN XLCGF49.1-LIKE-RELATED"/>
    <property type="match status" value="1"/>
</dbReference>
<feature type="domain" description="C2H2-type" evidence="10">
    <location>
        <begin position="83"/>
        <end position="112"/>
    </location>
</feature>
<feature type="domain" description="C2H2-type" evidence="10">
    <location>
        <begin position="55"/>
        <end position="82"/>
    </location>
</feature>
<dbReference type="AlphaFoldDB" id="A0A1I7VL40"/>
<dbReference type="GO" id="GO:0048731">
    <property type="term" value="P:system development"/>
    <property type="evidence" value="ECO:0007669"/>
    <property type="project" value="UniProtKB-ARBA"/>
</dbReference>
<dbReference type="STRING" id="7209.A0A1I7VL40"/>
<reference evidence="11" key="1">
    <citation type="submission" date="2012-04" db="EMBL/GenBank/DDBJ databases">
        <title>The Genome Sequence of Loa loa.</title>
        <authorList>
            <consortium name="The Broad Institute Genome Sequencing Platform"/>
            <consortium name="Broad Institute Genome Sequencing Center for Infectious Disease"/>
            <person name="Nutman T.B."/>
            <person name="Fink D.L."/>
            <person name="Russ C."/>
            <person name="Young S."/>
            <person name="Zeng Q."/>
            <person name="Gargeya S."/>
            <person name="Alvarado L."/>
            <person name="Berlin A."/>
            <person name="Chapman S.B."/>
            <person name="Chen Z."/>
            <person name="Freedman E."/>
            <person name="Gellesch M."/>
            <person name="Goldberg J."/>
            <person name="Griggs A."/>
            <person name="Gujja S."/>
            <person name="Heilman E.R."/>
            <person name="Heiman D."/>
            <person name="Howarth C."/>
            <person name="Mehta T."/>
            <person name="Neiman D."/>
            <person name="Pearson M."/>
            <person name="Roberts A."/>
            <person name="Saif S."/>
            <person name="Shea T."/>
            <person name="Shenoy N."/>
            <person name="Sisk P."/>
            <person name="Stolte C."/>
            <person name="Sykes S."/>
            <person name="White J."/>
            <person name="Yandava C."/>
            <person name="Haas B."/>
            <person name="Henn M.R."/>
            <person name="Nusbaum C."/>
            <person name="Birren B."/>
        </authorList>
    </citation>
    <scope>NUCLEOTIDE SEQUENCE [LARGE SCALE GENOMIC DNA]</scope>
</reference>